<name>C7NVM4_HALUD</name>
<dbReference type="GeneID" id="8384680"/>
<dbReference type="eggNOG" id="arCOG01158">
    <property type="taxonomic scope" value="Archaea"/>
</dbReference>
<keyword evidence="1" id="KW-0378">Hydrolase</keyword>
<keyword evidence="2" id="KW-1185">Reference proteome</keyword>
<dbReference type="PANTHER" id="PTHR43344">
    <property type="entry name" value="PHOSPHOSERINE PHOSPHATASE"/>
    <property type="match status" value="1"/>
</dbReference>
<proteinExistence type="predicted"/>
<sequence length="318" mass="34066">MVSASAGPIADGDRVGLCLDVDGTIHRHGSIFVESLAVLPYASDLPIEGRERELLTEALGTVAAYAGQDQSRRRWLGALRVCDVFDRVGLGSAAARALVRLIRYRAKRASGAPATGETEGYRDMQRRILDQYGAFLEGRRRDRTERAFEQVASSHLRVDPSIRETLAALTAAADIDVVLVTDVPTHIARPYAGLVGADVSAVGTDFETVEGRFTGDYTFIKKGAEVERMRAERGWDYVLAAGDSANDLPMAAAADLFVAVAGRGNVGDDLPSDYRTIEASEIRPGKLPSGTDAIRVPQATSLADVLETTFGALGIETN</sequence>
<dbReference type="InterPro" id="IPR050582">
    <property type="entry name" value="HAD-like_SerB"/>
</dbReference>
<dbReference type="AlphaFoldDB" id="C7NVM4"/>
<organism evidence="1 2">
    <name type="scientific">Halorhabdus utahensis (strain DSM 12940 / JCM 11049 / AX-2)</name>
    <dbReference type="NCBI Taxonomy" id="519442"/>
    <lineage>
        <taxon>Archaea</taxon>
        <taxon>Methanobacteriati</taxon>
        <taxon>Methanobacteriota</taxon>
        <taxon>Stenosarchaea group</taxon>
        <taxon>Halobacteria</taxon>
        <taxon>Halobacteriales</taxon>
        <taxon>Haloarculaceae</taxon>
        <taxon>Halorhabdus</taxon>
    </lineage>
</organism>
<dbReference type="Gene3D" id="3.40.50.1000">
    <property type="entry name" value="HAD superfamily/HAD-like"/>
    <property type="match status" value="1"/>
</dbReference>
<protein>
    <submittedName>
        <fullName evidence="1">Haloacid dehalogenase domain protein hydrolase</fullName>
    </submittedName>
</protein>
<dbReference type="OrthoDB" id="241411at2157"/>
<dbReference type="GO" id="GO:0016787">
    <property type="term" value="F:hydrolase activity"/>
    <property type="evidence" value="ECO:0007669"/>
    <property type="project" value="UniProtKB-KW"/>
</dbReference>
<dbReference type="EMBL" id="CP001687">
    <property type="protein sequence ID" value="ACV12547.1"/>
    <property type="molecule type" value="Genomic_DNA"/>
</dbReference>
<dbReference type="InterPro" id="IPR036412">
    <property type="entry name" value="HAD-like_sf"/>
</dbReference>
<gene>
    <name evidence="1" type="ordered locus">Huta_2381</name>
</gene>
<evidence type="ECO:0000313" key="2">
    <source>
        <dbReference type="Proteomes" id="UP000002071"/>
    </source>
</evidence>
<accession>C7NVM4</accession>
<dbReference type="STRING" id="519442.Huta_2381"/>
<reference evidence="1 2" key="1">
    <citation type="journal article" date="2009" name="Stand. Genomic Sci.">
        <title>Complete genome sequence of Halorhabdus utahensis type strain (AX-2).</title>
        <authorList>
            <person name="Anderson I."/>
            <person name="Tindall B.J."/>
            <person name="Pomrenke H."/>
            <person name="Goker M."/>
            <person name="Lapidus A."/>
            <person name="Nolan M."/>
            <person name="Copeland A."/>
            <person name="Glavina Del Rio T."/>
            <person name="Chen F."/>
            <person name="Tice H."/>
            <person name="Cheng J.F."/>
            <person name="Lucas S."/>
            <person name="Chertkov O."/>
            <person name="Bruce D."/>
            <person name="Brettin T."/>
            <person name="Detter J.C."/>
            <person name="Han C."/>
            <person name="Goodwin L."/>
            <person name="Land M."/>
            <person name="Hauser L."/>
            <person name="Chang Y.J."/>
            <person name="Jeffries C.D."/>
            <person name="Pitluck S."/>
            <person name="Pati A."/>
            <person name="Mavromatis K."/>
            <person name="Ivanova N."/>
            <person name="Ovchinnikova G."/>
            <person name="Chen A."/>
            <person name="Palaniappan K."/>
            <person name="Chain P."/>
            <person name="Rohde M."/>
            <person name="Bristow J."/>
            <person name="Eisen J.A."/>
            <person name="Markowitz V."/>
            <person name="Hugenholtz P."/>
            <person name="Kyrpides N.C."/>
            <person name="Klenk H.P."/>
        </authorList>
    </citation>
    <scope>NUCLEOTIDE SEQUENCE [LARGE SCALE GENOMIC DNA]</scope>
    <source>
        <strain evidence="2">DSM 12940 / JCM 11049 / AX-2</strain>
    </source>
</reference>
<dbReference type="Proteomes" id="UP000002071">
    <property type="component" value="Chromosome"/>
</dbReference>
<dbReference type="KEGG" id="hut:Huta_2381"/>
<dbReference type="Pfam" id="PF12710">
    <property type="entry name" value="HAD"/>
    <property type="match status" value="1"/>
</dbReference>
<dbReference type="HOGENOM" id="CLU_893136_0_0_2"/>
<evidence type="ECO:0000313" key="1">
    <source>
        <dbReference type="EMBL" id="ACV12547.1"/>
    </source>
</evidence>
<dbReference type="RefSeq" id="WP_015790114.1">
    <property type="nucleotide sequence ID" value="NC_013158.1"/>
</dbReference>
<dbReference type="SUPFAM" id="SSF56784">
    <property type="entry name" value="HAD-like"/>
    <property type="match status" value="1"/>
</dbReference>
<dbReference type="InterPro" id="IPR023214">
    <property type="entry name" value="HAD_sf"/>
</dbReference>